<evidence type="ECO:0000313" key="3">
    <source>
        <dbReference type="Proteomes" id="UP001530315"/>
    </source>
</evidence>
<dbReference type="EMBL" id="JALLAZ020001658">
    <property type="protein sequence ID" value="KAL3769340.1"/>
    <property type="molecule type" value="Genomic_DNA"/>
</dbReference>
<dbReference type="AlphaFoldDB" id="A0ABD3MZL5"/>
<sequence length="532" mass="57850">MEERGAYSNNYIVVDVVVGYDACDDFDAAYERSLDELTTCVSIGQARVSYTRGFIDSIGLEEGREYTRRTRRVKEFLADVKRELINELLGGGGGELSDDDISTFFRRPFPTIIHRLRNNIMAAVTLVDVAPIAESSSLRSAIRFDVIPLPDPANDDESSRDYILVSRDDRGRPSSSSSSSSAGDGTNGSRRRTASTSDIHEVQTVRPNSGRHASYFVGSRVVSDPALHVSTRIDPLFFALAHFHRVGTATGGGEGRPSSRWLPWDQALAGVPPVVLRALDADLSSGVDGAGQLGHLLEVSDMCGDDLILCRFGEDRALRWLVAKFERARGAMRLRLHEMRRGVAERRREVGGMRDGSGAFSSSFTVAEEEGPRVVADAGERKGSVDEGEVTDSFLSQQDELSINVGALQLVCEYIPTEWKSKLSKEVGLTDAEWMGKKSCKSSASTADGEHNTSGDKRPRSSWEGNIGQEDADALLHYTQGCAKSASVITPGEKKEVQNAQSVGLKKLAKVNTKGMKSLSSFFGAGAKKVKK</sequence>
<protein>
    <submittedName>
        <fullName evidence="2">Uncharacterized protein</fullName>
    </submittedName>
</protein>
<feature type="compositionally biased region" description="Low complexity" evidence="1">
    <location>
        <begin position="173"/>
        <end position="184"/>
    </location>
</feature>
<evidence type="ECO:0000256" key="1">
    <source>
        <dbReference type="SAM" id="MobiDB-lite"/>
    </source>
</evidence>
<feature type="region of interest" description="Disordered" evidence="1">
    <location>
        <begin position="166"/>
        <end position="205"/>
    </location>
</feature>
<dbReference type="InterPro" id="IPR040456">
    <property type="entry name" value="RNase_H2_suB"/>
</dbReference>
<dbReference type="PANTHER" id="PTHR13383">
    <property type="entry name" value="RIBONUCLEASE H2 SUBUNIT B"/>
    <property type="match status" value="1"/>
</dbReference>
<dbReference type="Proteomes" id="UP001530315">
    <property type="component" value="Unassembled WGS sequence"/>
</dbReference>
<feature type="region of interest" description="Disordered" evidence="1">
    <location>
        <begin position="438"/>
        <end position="466"/>
    </location>
</feature>
<dbReference type="PANTHER" id="PTHR13383:SF11">
    <property type="entry name" value="RIBONUCLEASE H2 SUBUNIT B"/>
    <property type="match status" value="1"/>
</dbReference>
<feature type="compositionally biased region" description="Basic and acidic residues" evidence="1">
    <location>
        <begin position="448"/>
        <end position="461"/>
    </location>
</feature>
<accession>A0ABD3MZL5</accession>
<proteinExistence type="predicted"/>
<organism evidence="2 3">
    <name type="scientific">Stephanodiscus triporus</name>
    <dbReference type="NCBI Taxonomy" id="2934178"/>
    <lineage>
        <taxon>Eukaryota</taxon>
        <taxon>Sar</taxon>
        <taxon>Stramenopiles</taxon>
        <taxon>Ochrophyta</taxon>
        <taxon>Bacillariophyta</taxon>
        <taxon>Coscinodiscophyceae</taxon>
        <taxon>Thalassiosirophycidae</taxon>
        <taxon>Stephanodiscales</taxon>
        <taxon>Stephanodiscaceae</taxon>
        <taxon>Stephanodiscus</taxon>
    </lineage>
</organism>
<reference evidence="2 3" key="1">
    <citation type="submission" date="2024-10" db="EMBL/GenBank/DDBJ databases">
        <title>Updated reference genomes for cyclostephanoid diatoms.</title>
        <authorList>
            <person name="Roberts W.R."/>
            <person name="Alverson A.J."/>
        </authorList>
    </citation>
    <scope>NUCLEOTIDE SEQUENCE [LARGE SCALE GENOMIC DNA]</scope>
    <source>
        <strain evidence="2 3">AJA276-08</strain>
    </source>
</reference>
<comment type="caution">
    <text evidence="2">The sequence shown here is derived from an EMBL/GenBank/DDBJ whole genome shotgun (WGS) entry which is preliminary data.</text>
</comment>
<keyword evidence="3" id="KW-1185">Reference proteome</keyword>
<gene>
    <name evidence="2" type="ORF">ACHAW5_002925</name>
</gene>
<dbReference type="Gene3D" id="1.10.20.120">
    <property type="match status" value="1"/>
</dbReference>
<evidence type="ECO:0000313" key="2">
    <source>
        <dbReference type="EMBL" id="KAL3769340.1"/>
    </source>
</evidence>
<name>A0ABD3MZL5_9STRA</name>